<dbReference type="Proteomes" id="UP001159405">
    <property type="component" value="Unassembled WGS sequence"/>
</dbReference>
<feature type="coiled-coil region" evidence="1">
    <location>
        <begin position="184"/>
        <end position="229"/>
    </location>
</feature>
<evidence type="ECO:0000256" key="2">
    <source>
        <dbReference type="SAM" id="MobiDB-lite"/>
    </source>
</evidence>
<evidence type="ECO:0000313" key="5">
    <source>
        <dbReference type="Proteomes" id="UP001159405"/>
    </source>
</evidence>
<gene>
    <name evidence="4" type="ORF">PLOB_00049428</name>
</gene>
<evidence type="ECO:0000313" key="4">
    <source>
        <dbReference type="EMBL" id="CAH3190913.1"/>
    </source>
</evidence>
<name>A0ABN8SJ29_9CNID</name>
<evidence type="ECO:0000259" key="3">
    <source>
        <dbReference type="SMART" id="SM01025"/>
    </source>
</evidence>
<protein>
    <recommendedName>
        <fullName evidence="3">BEN domain-containing protein</fullName>
    </recommendedName>
</protein>
<feature type="domain" description="BEN" evidence="3">
    <location>
        <begin position="341"/>
        <end position="417"/>
    </location>
</feature>
<feature type="region of interest" description="Disordered" evidence="2">
    <location>
        <begin position="70"/>
        <end position="94"/>
    </location>
</feature>
<sequence>MSLNDKVKVIWKTNCQWRDRPHWPKRRDLKLNENDGNGKELSALEPGDAVKMKFGSRWYDAEVCEKWESRKSKKGQTIVNKHSQQNNQQNPVSQMPTQTEVNAPVTDPYALFLAEQQKREAIWSVNHAAKKPKTADVESLTMNTPTKRNDSVATQTPSAKTLAIHVATQTSPTLQQSDELSLLKRELQERDKRLFKAVEKVEETIALMQNKMTAALERIVERLDRLEAVPVNSDPLVNFNDSTLPAVEMMEETLTDISTIDANALCTLSESFSTTCSPVVPQLSEHLASSSPAIRHVSAYPVSDSPVHVTGVVTDELIRSCVTPRKVHRVREALDAESERDRCAIRLLKQFFTKEELAMGNTEGNFNKSPLDRTRLHSLKVLVFTKFPVGPDEDEGKCWRTVKTKINAKCRAQRFAISGRIGIENLRPN</sequence>
<keyword evidence="1" id="KW-0175">Coiled coil</keyword>
<proteinExistence type="predicted"/>
<dbReference type="EMBL" id="CALNXK010000950">
    <property type="protein sequence ID" value="CAH3190913.1"/>
    <property type="molecule type" value="Genomic_DNA"/>
</dbReference>
<organism evidence="4 5">
    <name type="scientific">Porites lobata</name>
    <dbReference type="NCBI Taxonomy" id="104759"/>
    <lineage>
        <taxon>Eukaryota</taxon>
        <taxon>Metazoa</taxon>
        <taxon>Cnidaria</taxon>
        <taxon>Anthozoa</taxon>
        <taxon>Hexacorallia</taxon>
        <taxon>Scleractinia</taxon>
        <taxon>Fungiina</taxon>
        <taxon>Poritidae</taxon>
        <taxon>Porites</taxon>
    </lineage>
</organism>
<dbReference type="InterPro" id="IPR018379">
    <property type="entry name" value="BEN_domain"/>
</dbReference>
<comment type="caution">
    <text evidence="4">The sequence shown here is derived from an EMBL/GenBank/DDBJ whole genome shotgun (WGS) entry which is preliminary data.</text>
</comment>
<dbReference type="SMART" id="SM01025">
    <property type="entry name" value="BEN"/>
    <property type="match status" value="1"/>
</dbReference>
<evidence type="ECO:0000256" key="1">
    <source>
        <dbReference type="SAM" id="Coils"/>
    </source>
</evidence>
<dbReference type="Pfam" id="PF10523">
    <property type="entry name" value="BEN"/>
    <property type="match status" value="1"/>
</dbReference>
<reference evidence="4 5" key="1">
    <citation type="submission" date="2022-05" db="EMBL/GenBank/DDBJ databases">
        <authorList>
            <consortium name="Genoscope - CEA"/>
            <person name="William W."/>
        </authorList>
    </citation>
    <scope>NUCLEOTIDE SEQUENCE [LARGE SCALE GENOMIC DNA]</scope>
</reference>
<accession>A0ABN8SJ29</accession>
<keyword evidence="5" id="KW-1185">Reference proteome</keyword>